<keyword evidence="4 5" id="KW-0472">Membrane</keyword>
<feature type="transmembrane region" description="Helical" evidence="5">
    <location>
        <begin position="211"/>
        <end position="235"/>
    </location>
</feature>
<gene>
    <name evidence="7" type="ORF">M422DRAFT_52353</name>
</gene>
<protein>
    <recommendedName>
        <fullName evidence="6">Major facilitator superfamily (MFS) profile domain-containing protein</fullName>
    </recommendedName>
</protein>
<dbReference type="HOGENOM" id="CLU_980616_0_0_1"/>
<feature type="domain" description="Major facilitator superfamily (MFS) profile" evidence="6">
    <location>
        <begin position="93"/>
        <end position="284"/>
    </location>
</feature>
<evidence type="ECO:0000256" key="1">
    <source>
        <dbReference type="ARBA" id="ARBA00004141"/>
    </source>
</evidence>
<feature type="transmembrane region" description="Helical" evidence="5">
    <location>
        <begin position="160"/>
        <end position="179"/>
    </location>
</feature>
<dbReference type="PROSITE" id="PS50850">
    <property type="entry name" value="MFS"/>
    <property type="match status" value="1"/>
</dbReference>
<dbReference type="GO" id="GO:0016020">
    <property type="term" value="C:membrane"/>
    <property type="evidence" value="ECO:0007669"/>
    <property type="project" value="UniProtKB-SubCell"/>
</dbReference>
<dbReference type="InterPro" id="IPR036259">
    <property type="entry name" value="MFS_trans_sf"/>
</dbReference>
<feature type="transmembrane region" description="Helical" evidence="5">
    <location>
        <begin position="127"/>
        <end position="148"/>
    </location>
</feature>
<evidence type="ECO:0000259" key="6">
    <source>
        <dbReference type="PROSITE" id="PS50850"/>
    </source>
</evidence>
<accession>A0A0C9V870</accession>
<evidence type="ECO:0000256" key="2">
    <source>
        <dbReference type="ARBA" id="ARBA00022692"/>
    </source>
</evidence>
<dbReference type="GO" id="GO:0022857">
    <property type="term" value="F:transmembrane transporter activity"/>
    <property type="evidence" value="ECO:0007669"/>
    <property type="project" value="InterPro"/>
</dbReference>
<keyword evidence="3 5" id="KW-1133">Transmembrane helix</keyword>
<comment type="subcellular location">
    <subcellularLocation>
        <location evidence="1">Membrane</location>
        <topology evidence="1">Multi-pass membrane protein</topology>
    </subcellularLocation>
</comment>
<dbReference type="OrthoDB" id="6770063at2759"/>
<evidence type="ECO:0000256" key="3">
    <source>
        <dbReference type="ARBA" id="ARBA00022989"/>
    </source>
</evidence>
<evidence type="ECO:0000256" key="4">
    <source>
        <dbReference type="ARBA" id="ARBA00023136"/>
    </source>
</evidence>
<reference evidence="7 8" key="1">
    <citation type="submission" date="2014-06" db="EMBL/GenBank/DDBJ databases">
        <title>Evolutionary Origins and Diversification of the Mycorrhizal Mutualists.</title>
        <authorList>
            <consortium name="DOE Joint Genome Institute"/>
            <consortium name="Mycorrhizal Genomics Consortium"/>
            <person name="Kohler A."/>
            <person name="Kuo A."/>
            <person name="Nagy L.G."/>
            <person name="Floudas D."/>
            <person name="Copeland A."/>
            <person name="Barry K.W."/>
            <person name="Cichocki N."/>
            <person name="Veneault-Fourrey C."/>
            <person name="LaButti K."/>
            <person name="Lindquist E.A."/>
            <person name="Lipzen A."/>
            <person name="Lundell T."/>
            <person name="Morin E."/>
            <person name="Murat C."/>
            <person name="Riley R."/>
            <person name="Ohm R."/>
            <person name="Sun H."/>
            <person name="Tunlid A."/>
            <person name="Henrissat B."/>
            <person name="Grigoriev I.V."/>
            <person name="Hibbett D.S."/>
            <person name="Martin F."/>
        </authorList>
    </citation>
    <scope>NUCLEOTIDE SEQUENCE [LARGE SCALE GENOMIC DNA]</scope>
    <source>
        <strain evidence="7 8">SS14</strain>
    </source>
</reference>
<dbReference type="AlphaFoldDB" id="A0A0C9V870"/>
<feature type="transmembrane region" description="Helical" evidence="5">
    <location>
        <begin position="91"/>
        <end position="115"/>
    </location>
</feature>
<organism evidence="7 8">
    <name type="scientific">Sphaerobolus stellatus (strain SS14)</name>
    <dbReference type="NCBI Taxonomy" id="990650"/>
    <lineage>
        <taxon>Eukaryota</taxon>
        <taxon>Fungi</taxon>
        <taxon>Dikarya</taxon>
        <taxon>Basidiomycota</taxon>
        <taxon>Agaricomycotina</taxon>
        <taxon>Agaricomycetes</taxon>
        <taxon>Phallomycetidae</taxon>
        <taxon>Geastrales</taxon>
        <taxon>Sphaerobolaceae</taxon>
        <taxon>Sphaerobolus</taxon>
    </lineage>
</organism>
<name>A0A0C9V870_SPHS4</name>
<keyword evidence="8" id="KW-1185">Reference proteome</keyword>
<dbReference type="PANTHER" id="PTHR23502:SF60">
    <property type="entry name" value="MAJOR FACILITATOR SUPERFAMILY (MFS) PROFILE DOMAIN-CONTAINING PROTEIN-RELATED"/>
    <property type="match status" value="1"/>
</dbReference>
<evidence type="ECO:0000313" key="8">
    <source>
        <dbReference type="Proteomes" id="UP000054279"/>
    </source>
</evidence>
<dbReference type="SUPFAM" id="SSF103473">
    <property type="entry name" value="MFS general substrate transporter"/>
    <property type="match status" value="1"/>
</dbReference>
<sequence length="284" mass="31369">MDTPSHYSVNFTIAPQITQGKIRLGTTEDQKIELDDSDVKGLEAGIAADDLHGCFKVDNDSVIEASEVLIVNWDGPDDPENPKNGKRSRKWTVVCLVSAYTFISSISSSLIAPAVPEISRRFGVTNTVVQSMLVSIFVLPYAFGHLLLGPLSEIFGRARPLQLANLFFLVFNIACGVSQNSAQFLAFRLLAEIDWGCVIGDCFAPEERGQAVVLFSLAPLLGYVIGPLTGSWVAGRSTGPWIFWSMTFAPVLLEQRARKIRVEMGLRPNEKQRVRTEYDTTDRK</sequence>
<dbReference type="InterPro" id="IPR020846">
    <property type="entry name" value="MFS_dom"/>
</dbReference>
<dbReference type="Proteomes" id="UP000054279">
    <property type="component" value="Unassembled WGS sequence"/>
</dbReference>
<dbReference type="InterPro" id="IPR011701">
    <property type="entry name" value="MFS"/>
</dbReference>
<dbReference type="Gene3D" id="1.20.1720.10">
    <property type="entry name" value="Multidrug resistance protein D"/>
    <property type="match status" value="1"/>
</dbReference>
<proteinExistence type="predicted"/>
<dbReference type="PANTHER" id="PTHR23502">
    <property type="entry name" value="MAJOR FACILITATOR SUPERFAMILY"/>
    <property type="match status" value="1"/>
</dbReference>
<keyword evidence="2 5" id="KW-0812">Transmembrane</keyword>
<evidence type="ECO:0000256" key="5">
    <source>
        <dbReference type="SAM" id="Phobius"/>
    </source>
</evidence>
<dbReference type="EMBL" id="KN837210">
    <property type="protein sequence ID" value="KIJ33640.1"/>
    <property type="molecule type" value="Genomic_DNA"/>
</dbReference>
<dbReference type="Pfam" id="PF07690">
    <property type="entry name" value="MFS_1"/>
    <property type="match status" value="1"/>
</dbReference>
<evidence type="ECO:0000313" key="7">
    <source>
        <dbReference type="EMBL" id="KIJ33640.1"/>
    </source>
</evidence>